<organism evidence="4 5">
    <name type="scientific">Thalassococcus halodurans</name>
    <dbReference type="NCBI Taxonomy" id="373675"/>
    <lineage>
        <taxon>Bacteria</taxon>
        <taxon>Pseudomonadati</taxon>
        <taxon>Pseudomonadota</taxon>
        <taxon>Alphaproteobacteria</taxon>
        <taxon>Rhodobacterales</taxon>
        <taxon>Roseobacteraceae</taxon>
        <taxon>Thalassococcus</taxon>
    </lineage>
</organism>
<keyword evidence="5" id="KW-1185">Reference proteome</keyword>
<dbReference type="Proteomes" id="UP000236752">
    <property type="component" value="Unassembled WGS sequence"/>
</dbReference>
<dbReference type="GO" id="GO:0003677">
    <property type="term" value="F:DNA binding"/>
    <property type="evidence" value="ECO:0007669"/>
    <property type="project" value="UniProtKB-KW"/>
</dbReference>
<feature type="region of interest" description="Disordered" evidence="3">
    <location>
        <begin position="1"/>
        <end position="28"/>
    </location>
</feature>
<proteinExistence type="inferred from homology"/>
<dbReference type="InterPro" id="IPR000119">
    <property type="entry name" value="Hist_DNA-bd"/>
</dbReference>
<dbReference type="InterPro" id="IPR010992">
    <property type="entry name" value="IHF-like_DNA-bd_dom_sf"/>
</dbReference>
<evidence type="ECO:0000313" key="5">
    <source>
        <dbReference type="Proteomes" id="UP000236752"/>
    </source>
</evidence>
<dbReference type="AlphaFoldDB" id="A0A1H5SC15"/>
<dbReference type="Gene3D" id="4.10.520.10">
    <property type="entry name" value="IHF-like DNA-binding proteins"/>
    <property type="match status" value="1"/>
</dbReference>
<dbReference type="Pfam" id="PF00216">
    <property type="entry name" value="Bac_DNA_binding"/>
    <property type="match status" value="1"/>
</dbReference>
<sequence length="151" mass="16453">MTTRKSTTAKTTAAKKAPASKTTKAKAPVPQVVSIDQVRVKEELEVQEAIDQAVAATLTKSAEPEELKRKEFIDLVVARSGMKKKDVKPVVEAMLEVLGQELGDGREFNLPPLGKLKVQRMKENDGTQVMVAKIRLHDAAKDDSQTSEDAA</sequence>
<dbReference type="GO" id="GO:0030527">
    <property type="term" value="F:structural constituent of chromatin"/>
    <property type="evidence" value="ECO:0007669"/>
    <property type="project" value="InterPro"/>
</dbReference>
<dbReference type="OrthoDB" id="7873378at2"/>
<evidence type="ECO:0000256" key="2">
    <source>
        <dbReference type="ARBA" id="ARBA00023125"/>
    </source>
</evidence>
<gene>
    <name evidence="4" type="ORF">SAMN04488045_0176</name>
</gene>
<accession>A0A1H5SC15</accession>
<evidence type="ECO:0000256" key="3">
    <source>
        <dbReference type="SAM" id="MobiDB-lite"/>
    </source>
</evidence>
<comment type="similarity">
    <text evidence="1">Belongs to the bacterial histone-like protein family.</text>
</comment>
<reference evidence="4 5" key="1">
    <citation type="submission" date="2016-10" db="EMBL/GenBank/DDBJ databases">
        <authorList>
            <person name="de Groot N.N."/>
        </authorList>
    </citation>
    <scope>NUCLEOTIDE SEQUENCE [LARGE SCALE GENOMIC DNA]</scope>
    <source>
        <strain evidence="4 5">DSM 26915</strain>
    </source>
</reference>
<dbReference type="SUPFAM" id="SSF47729">
    <property type="entry name" value="IHF-like DNA-binding proteins"/>
    <property type="match status" value="1"/>
</dbReference>
<keyword evidence="2 4" id="KW-0238">DNA-binding</keyword>
<dbReference type="RefSeq" id="WP_103908592.1">
    <property type="nucleotide sequence ID" value="NZ_FNUZ01000001.1"/>
</dbReference>
<protein>
    <submittedName>
        <fullName evidence="4">DNA-binding protein HU-alpha</fullName>
    </submittedName>
</protein>
<name>A0A1H5SC15_9RHOB</name>
<dbReference type="EMBL" id="FNUZ01000001">
    <property type="protein sequence ID" value="SEF48203.1"/>
    <property type="molecule type" value="Genomic_DNA"/>
</dbReference>
<evidence type="ECO:0000256" key="1">
    <source>
        <dbReference type="ARBA" id="ARBA00010529"/>
    </source>
</evidence>
<evidence type="ECO:0000313" key="4">
    <source>
        <dbReference type="EMBL" id="SEF48203.1"/>
    </source>
</evidence>